<accession>A0ABY2GXF5</accession>
<dbReference type="EMBL" id="PPTA01000011">
    <property type="protein sequence ID" value="TFB00237.1"/>
    <property type="molecule type" value="Genomic_DNA"/>
</dbReference>
<comment type="caution">
    <text evidence="2">The sequence shown here is derived from an EMBL/GenBank/DDBJ whole genome shotgun (WGS) entry which is preliminary data.</text>
</comment>
<organism evidence="2 3">
    <name type="scientific">Trichoderma ghanense</name>
    <dbReference type="NCBI Taxonomy" id="65468"/>
    <lineage>
        <taxon>Eukaryota</taxon>
        <taxon>Fungi</taxon>
        <taxon>Dikarya</taxon>
        <taxon>Ascomycota</taxon>
        <taxon>Pezizomycotina</taxon>
        <taxon>Sordariomycetes</taxon>
        <taxon>Hypocreomycetidae</taxon>
        <taxon>Hypocreales</taxon>
        <taxon>Hypocreaceae</taxon>
        <taxon>Trichoderma</taxon>
    </lineage>
</organism>
<feature type="compositionally biased region" description="Basic and acidic residues" evidence="1">
    <location>
        <begin position="161"/>
        <end position="178"/>
    </location>
</feature>
<gene>
    <name evidence="2" type="ORF">CCMA1212_007687</name>
</gene>
<dbReference type="Proteomes" id="UP001642720">
    <property type="component" value="Unassembled WGS sequence"/>
</dbReference>
<protein>
    <submittedName>
        <fullName evidence="2">Uncharacterized protein</fullName>
    </submittedName>
</protein>
<keyword evidence="3" id="KW-1185">Reference proteome</keyword>
<evidence type="ECO:0000256" key="1">
    <source>
        <dbReference type="SAM" id="MobiDB-lite"/>
    </source>
</evidence>
<feature type="region of interest" description="Disordered" evidence="1">
    <location>
        <begin position="161"/>
        <end position="187"/>
    </location>
</feature>
<name>A0ABY2GXF5_9HYPO</name>
<reference evidence="2 3" key="1">
    <citation type="submission" date="2018-01" db="EMBL/GenBank/DDBJ databases">
        <title>Genome characterization of the sugarcane-associated fungus Trichoderma ghanense CCMA-1212 and their application in lignocelulose bioconversion.</title>
        <authorList>
            <person name="Steindorff A.S."/>
            <person name="Mendes T.D."/>
            <person name="Vilela E.S.D."/>
            <person name="Rodrigues D.S."/>
            <person name="Formighieri E.F."/>
            <person name="Melo I.S."/>
            <person name="Favaro L.C.L."/>
        </authorList>
    </citation>
    <scope>NUCLEOTIDE SEQUENCE [LARGE SCALE GENOMIC DNA]</scope>
    <source>
        <strain evidence="2 3">CCMA-1212</strain>
    </source>
</reference>
<dbReference type="GeneID" id="300579300"/>
<dbReference type="RefSeq" id="XP_073556438.1">
    <property type="nucleotide sequence ID" value="XM_073704850.1"/>
</dbReference>
<sequence>MSPQFRTALLLARGIGHLVQLRLLLVRQHVVPLLKVGNVLPAAADEEVRQVLLRLVVSLPVVGVPAKGHQFGLGRAQGKIERVVVILPALLLIVLVVKLGTGHGGRGSAGGSPGTRGREELFDQDLDNLESGRDDGVLVGPLGQDDLQPALAPDLDLAEELDHGQSGKDEDERLDEGSGLRSGQSVGNGLQKLRQEWAQTVLSSLLDQLSSQSAHLGGSIVFDRRAQQPINDVQAHLQTRPAVGVVPVEDLLVVVLQNPLDGLGSGPQDVAKKSLALKSLGPATYRNKGVVLGQVGNVESASQRGQDARAQSGIRSGVREATDNVFKRLGDEHGDLEVAGSKLGQQEEKIDGRNLTGNDDCAVEPDGGSQSLRESNKELVCLFHFLGILAVHVALDGGDNGCLAVRGHASRVDKAFNGLDAGNLNNLRLFVCNGVNDGVDQVGRGLVRAADDAADEISSGAQQRVLGLVDREVDKLQIGVGNGVRNGLTQVLEVADKHDEQVQGCLLASPGRGSLAREEGLCVSKQAVHRLLVEPLAQLDEQVASGRAGGVVGRDRSLLCQVKGAVKVPQVLLLARDPRVSDEHLHKIHHPRDLVTRGMGVEVAVELRLDGRCAEALVEEVELLQDEEIEGIREVVGVFQARLHLVDDVQLLVGRLHDAKLFPHGGEEGGALGEQKVREDPADAEERLDHLQLEGDDAVPGFGLGAGARLSLRQTALEDGNEEGVPLLQQLLRKYLDVLVVILDHVHQVEASAEDGDGEGAQHGLPALVEGDFGKGLGDVLGHGKELVLAEALVDQITEHPQRSVELGIVASGDDIEDGGEEGGPLVGEVVNGNLANGVTRIAQLGERLSVSLPSTRLVPGGDLDLSVVLGAERNLEQRLLEQLTGLVRDGDLRLVIELLHGPVLLDEEAQRAEGGLADARVDGRVRADAGQRHGKGGIRLGALDLDLGRLAGSLVGELRVGQELRQLVLHGGRG</sequence>
<evidence type="ECO:0000313" key="3">
    <source>
        <dbReference type="Proteomes" id="UP001642720"/>
    </source>
</evidence>
<evidence type="ECO:0000313" key="2">
    <source>
        <dbReference type="EMBL" id="TFB00237.1"/>
    </source>
</evidence>
<proteinExistence type="predicted"/>